<reference evidence="1" key="1">
    <citation type="journal article" date="2021" name="Microb. Physiol.">
        <title>Proteogenomic Insights into the Physiology of Marine, Sulfate-Reducing, Filamentous Desulfonema limicola and Desulfonema magnum.</title>
        <authorList>
            <person name="Schnaars V."/>
            <person name="Wohlbrand L."/>
            <person name="Scheve S."/>
            <person name="Hinrichs C."/>
            <person name="Reinhardt R."/>
            <person name="Rabus R."/>
        </authorList>
    </citation>
    <scope>NUCLEOTIDE SEQUENCE</scope>
    <source>
        <strain evidence="1">4be13</strain>
    </source>
</reference>
<protein>
    <submittedName>
        <fullName evidence="1">Uncharacterized protein</fullName>
    </submittedName>
</protein>
<organism evidence="1 2">
    <name type="scientific">Desulfonema magnum</name>
    <dbReference type="NCBI Taxonomy" id="45655"/>
    <lineage>
        <taxon>Bacteria</taxon>
        <taxon>Pseudomonadati</taxon>
        <taxon>Thermodesulfobacteriota</taxon>
        <taxon>Desulfobacteria</taxon>
        <taxon>Desulfobacterales</taxon>
        <taxon>Desulfococcaceae</taxon>
        <taxon>Desulfonema</taxon>
    </lineage>
</organism>
<dbReference type="KEGG" id="dmm:dnm_064950"/>
<evidence type="ECO:0000313" key="2">
    <source>
        <dbReference type="Proteomes" id="UP000663722"/>
    </source>
</evidence>
<name>A0A975GR01_9BACT</name>
<evidence type="ECO:0000313" key="1">
    <source>
        <dbReference type="EMBL" id="QTA90434.1"/>
    </source>
</evidence>
<sequence length="44" mass="4874">MSVLTGLGWQPRRRGFHHIKIPGVCPDDVDNLDTLIIEKGSSIT</sequence>
<gene>
    <name evidence="1" type="ORF">dnm_064950</name>
</gene>
<dbReference type="AlphaFoldDB" id="A0A975GR01"/>
<keyword evidence="2" id="KW-1185">Reference proteome</keyword>
<dbReference type="EMBL" id="CP061800">
    <property type="protein sequence ID" value="QTA90434.1"/>
    <property type="molecule type" value="Genomic_DNA"/>
</dbReference>
<proteinExistence type="predicted"/>
<accession>A0A975GR01</accession>
<dbReference type="Proteomes" id="UP000663722">
    <property type="component" value="Chromosome"/>
</dbReference>